<keyword evidence="2" id="KW-1185">Reference proteome</keyword>
<organism evidence="1 2">
    <name type="scientific">Oceanococcus atlanticus</name>
    <dbReference type="NCBI Taxonomy" id="1317117"/>
    <lineage>
        <taxon>Bacteria</taxon>
        <taxon>Pseudomonadati</taxon>
        <taxon>Pseudomonadota</taxon>
        <taxon>Gammaproteobacteria</taxon>
        <taxon>Chromatiales</taxon>
        <taxon>Oceanococcaceae</taxon>
        <taxon>Oceanococcus</taxon>
    </lineage>
</organism>
<reference evidence="1 2" key="1">
    <citation type="submission" date="2013-04" db="EMBL/GenBank/DDBJ databases">
        <title>Oceanococcus atlanticus 22II-S10r2 Genome Sequencing.</title>
        <authorList>
            <person name="Lai Q."/>
            <person name="Li G."/>
            <person name="Shao Z."/>
        </authorList>
    </citation>
    <scope>NUCLEOTIDE SEQUENCE [LARGE SCALE GENOMIC DNA]</scope>
    <source>
        <strain evidence="1 2">22II-S10r2</strain>
    </source>
</reference>
<name>A0A1Y1SHZ1_9GAMM</name>
<accession>A0A1Y1SHZ1</accession>
<dbReference type="RefSeq" id="WP_146680156.1">
    <property type="nucleotide sequence ID" value="NZ_AQQV01000001.1"/>
</dbReference>
<dbReference type="AlphaFoldDB" id="A0A1Y1SHZ1"/>
<comment type="caution">
    <text evidence="1">The sequence shown here is derived from an EMBL/GenBank/DDBJ whole genome shotgun (WGS) entry which is preliminary data.</text>
</comment>
<dbReference type="Proteomes" id="UP000192342">
    <property type="component" value="Unassembled WGS sequence"/>
</dbReference>
<dbReference type="STRING" id="1317117.ATO7_05285"/>
<evidence type="ECO:0000313" key="1">
    <source>
        <dbReference type="EMBL" id="ORE89266.1"/>
    </source>
</evidence>
<protein>
    <submittedName>
        <fullName evidence="1">Uncharacterized protein</fullName>
    </submittedName>
</protein>
<proteinExistence type="predicted"/>
<dbReference type="EMBL" id="AQQV01000001">
    <property type="protein sequence ID" value="ORE89266.1"/>
    <property type="molecule type" value="Genomic_DNA"/>
</dbReference>
<sequence length="102" mass="11388">MKSRVIAVRLGPDELDTLSAMPGETTTEKIRLLIQSQAVVDAVTDQITTALASRLEAFEERVEVMVRGAFQRAEQTSRNRHDEVAEWVGRLGKAIIQRLPKS</sequence>
<evidence type="ECO:0000313" key="2">
    <source>
        <dbReference type="Proteomes" id="UP000192342"/>
    </source>
</evidence>
<gene>
    <name evidence="1" type="ORF">ATO7_05285</name>
</gene>